<keyword evidence="3" id="KW-0862">Zinc</keyword>
<dbReference type="OrthoDB" id="432970at2759"/>
<reference evidence="7" key="1">
    <citation type="submission" date="2020-05" db="EMBL/GenBank/DDBJ databases">
        <title>Mycena genomes resolve the evolution of fungal bioluminescence.</title>
        <authorList>
            <person name="Tsai I.J."/>
        </authorList>
    </citation>
    <scope>NUCLEOTIDE SEQUENCE</scope>
    <source>
        <strain evidence="7">110903Hualien_Pintung</strain>
    </source>
</reference>
<proteinExistence type="predicted"/>
<dbReference type="SUPFAM" id="SSF144232">
    <property type="entry name" value="HIT/MYND zinc finger-like"/>
    <property type="match status" value="1"/>
</dbReference>
<dbReference type="GO" id="GO:0008270">
    <property type="term" value="F:zinc ion binding"/>
    <property type="evidence" value="ECO:0007669"/>
    <property type="project" value="UniProtKB-KW"/>
</dbReference>
<feature type="domain" description="MYND-type" evidence="6">
    <location>
        <begin position="87"/>
        <end position="129"/>
    </location>
</feature>
<dbReference type="InterPro" id="IPR002893">
    <property type="entry name" value="Znf_MYND"/>
</dbReference>
<evidence type="ECO:0000256" key="5">
    <source>
        <dbReference type="SAM" id="MobiDB-lite"/>
    </source>
</evidence>
<name>A0A8H6WKQ4_MYCCL</name>
<dbReference type="PROSITE" id="PS50865">
    <property type="entry name" value="ZF_MYND_2"/>
    <property type="match status" value="1"/>
</dbReference>
<evidence type="ECO:0000256" key="3">
    <source>
        <dbReference type="ARBA" id="ARBA00022833"/>
    </source>
</evidence>
<evidence type="ECO:0000256" key="4">
    <source>
        <dbReference type="PROSITE-ProRule" id="PRU00134"/>
    </source>
</evidence>
<organism evidence="7 8">
    <name type="scientific">Mycena chlorophos</name>
    <name type="common">Agaric fungus</name>
    <name type="synonym">Agaricus chlorophos</name>
    <dbReference type="NCBI Taxonomy" id="658473"/>
    <lineage>
        <taxon>Eukaryota</taxon>
        <taxon>Fungi</taxon>
        <taxon>Dikarya</taxon>
        <taxon>Basidiomycota</taxon>
        <taxon>Agaricomycotina</taxon>
        <taxon>Agaricomycetes</taxon>
        <taxon>Agaricomycetidae</taxon>
        <taxon>Agaricales</taxon>
        <taxon>Marasmiineae</taxon>
        <taxon>Mycenaceae</taxon>
        <taxon>Mycena</taxon>
    </lineage>
</organism>
<dbReference type="Proteomes" id="UP000613580">
    <property type="component" value="Unassembled WGS sequence"/>
</dbReference>
<evidence type="ECO:0000313" key="7">
    <source>
        <dbReference type="EMBL" id="KAF7322244.1"/>
    </source>
</evidence>
<keyword evidence="2 4" id="KW-0863">Zinc-finger</keyword>
<dbReference type="Gene3D" id="6.10.140.2220">
    <property type="match status" value="1"/>
</dbReference>
<dbReference type="PROSITE" id="PS01360">
    <property type="entry name" value="ZF_MYND_1"/>
    <property type="match status" value="1"/>
</dbReference>
<sequence length="378" mass="41637">MPRITDLKSEVLPGFENPLTTFTLHPDSDSDGEGTSSGTTKQSQNAKHSWANVQFVNSAGDGYGPYATTFGDIANKIASKPSLKPSCEKCGKRPEQDGPGFAGCASCKVARYCSRDCQTSHWKAHKTLCKVRVGHVKAQSDEAPVFRKEGVFVPQAVLRKWYYDNVDIVDYLIVQTLELYKGPRHTLWKTHAVVLFVKGGKRGGDASVEDLKFSDAEAVSFKDLARPEGLGLGLPFLDLVGVGKKIMLIVIPNKQDGLMLIEGHDLPLDDEWDGMEKDEMWHVLRTDAVKDDEKARAGGFELYPPRKASTKLCRDVSPVRNEWRLGSAPFIVVLNLIPLHCGESTEEAEPRAKAQLQIEDAPEMSALVSFPLAKPKSD</sequence>
<evidence type="ECO:0000313" key="8">
    <source>
        <dbReference type="Proteomes" id="UP000613580"/>
    </source>
</evidence>
<evidence type="ECO:0000256" key="1">
    <source>
        <dbReference type="ARBA" id="ARBA00022723"/>
    </source>
</evidence>
<dbReference type="EMBL" id="JACAZE010000001">
    <property type="protein sequence ID" value="KAF7322244.1"/>
    <property type="molecule type" value="Genomic_DNA"/>
</dbReference>
<keyword evidence="8" id="KW-1185">Reference proteome</keyword>
<dbReference type="AlphaFoldDB" id="A0A8H6WKQ4"/>
<accession>A0A8H6WKQ4</accession>
<comment type="caution">
    <text evidence="7">The sequence shown here is derived from an EMBL/GenBank/DDBJ whole genome shotgun (WGS) entry which is preliminary data.</text>
</comment>
<evidence type="ECO:0000259" key="6">
    <source>
        <dbReference type="PROSITE" id="PS50865"/>
    </source>
</evidence>
<protein>
    <submittedName>
        <fullName evidence="7">MYND-type domain-containing protein</fullName>
    </submittedName>
</protein>
<evidence type="ECO:0000256" key="2">
    <source>
        <dbReference type="ARBA" id="ARBA00022771"/>
    </source>
</evidence>
<dbReference type="Pfam" id="PF01753">
    <property type="entry name" value="zf-MYND"/>
    <property type="match status" value="1"/>
</dbReference>
<gene>
    <name evidence="7" type="ORF">HMN09_00001600</name>
</gene>
<feature type="region of interest" description="Disordered" evidence="5">
    <location>
        <begin position="18"/>
        <end position="47"/>
    </location>
</feature>
<keyword evidence="1" id="KW-0479">Metal-binding</keyword>